<feature type="region of interest" description="Disordered" evidence="1">
    <location>
        <begin position="89"/>
        <end position="148"/>
    </location>
</feature>
<protein>
    <submittedName>
        <fullName evidence="2">Uncharacterized protein</fullName>
    </submittedName>
</protein>
<dbReference type="EMBL" id="ML733412">
    <property type="protein sequence ID" value="KAB8222462.1"/>
    <property type="molecule type" value="Genomic_DNA"/>
</dbReference>
<sequence length="148" mass="16798">MTSTISQASAEISSVKAANHHPFDGELVKWTIQEKDFESTSALRTIIHDFERMMEICNLKLQRLEATNLEFWERQAIELGAHVKVKIEHPTAPSSAQPSLERQASPALDMMDKKTKKARGVLPAKHSSVRHRKPYGLDWTDDDDNFLS</sequence>
<name>A0A5N6EY49_9EURO</name>
<organism evidence="2 3">
    <name type="scientific">Aspergillus novoparasiticus</name>
    <dbReference type="NCBI Taxonomy" id="986946"/>
    <lineage>
        <taxon>Eukaryota</taxon>
        <taxon>Fungi</taxon>
        <taxon>Dikarya</taxon>
        <taxon>Ascomycota</taxon>
        <taxon>Pezizomycotina</taxon>
        <taxon>Eurotiomycetes</taxon>
        <taxon>Eurotiomycetidae</taxon>
        <taxon>Eurotiales</taxon>
        <taxon>Aspergillaceae</taxon>
        <taxon>Aspergillus</taxon>
        <taxon>Aspergillus subgen. Circumdati</taxon>
    </lineage>
</organism>
<evidence type="ECO:0000313" key="2">
    <source>
        <dbReference type="EMBL" id="KAB8222462.1"/>
    </source>
</evidence>
<dbReference type="Proteomes" id="UP000326799">
    <property type="component" value="Unassembled WGS sequence"/>
</dbReference>
<reference evidence="2 3" key="1">
    <citation type="submission" date="2019-04" db="EMBL/GenBank/DDBJ databases">
        <title>Fungal friends and foes A comparative genomics study of 23 Aspergillus species from section Flavi.</title>
        <authorList>
            <consortium name="DOE Joint Genome Institute"/>
            <person name="Kjaerbolling I."/>
            <person name="Vesth T.C."/>
            <person name="Frisvad J.C."/>
            <person name="Nybo J.L."/>
            <person name="Theobald S."/>
            <person name="Kildgaard S."/>
            <person name="Petersen T.I."/>
            <person name="Kuo A."/>
            <person name="Sato A."/>
            <person name="Lyhne E.K."/>
            <person name="Kogle M.E."/>
            <person name="Wiebenga A."/>
            <person name="Kun R.S."/>
            <person name="Lubbers R.J."/>
            <person name="Makela M.R."/>
            <person name="Barry K."/>
            <person name="Chovatia M."/>
            <person name="Clum A."/>
            <person name="Daum C."/>
            <person name="Haridas S."/>
            <person name="He G."/>
            <person name="LaButti K."/>
            <person name="Lipzen A."/>
            <person name="Mondo S."/>
            <person name="Pangilinan J."/>
            <person name="Riley R."/>
            <person name="Salamov A."/>
            <person name="Simmons B.A."/>
            <person name="Magnuson J.K."/>
            <person name="Henrissat B."/>
            <person name="Mortensen U.H."/>
            <person name="Larsen T.O."/>
            <person name="De vries R.P."/>
            <person name="Grigoriev I.V."/>
            <person name="Machida M."/>
            <person name="Baker S.E."/>
            <person name="Andersen M.R."/>
        </authorList>
    </citation>
    <scope>NUCLEOTIDE SEQUENCE [LARGE SCALE GENOMIC DNA]</scope>
    <source>
        <strain evidence="2 3">CBS 126849</strain>
    </source>
</reference>
<proteinExistence type="predicted"/>
<evidence type="ECO:0000313" key="3">
    <source>
        <dbReference type="Proteomes" id="UP000326799"/>
    </source>
</evidence>
<gene>
    <name evidence="2" type="ORF">BDV33DRAFT_201449</name>
</gene>
<feature type="compositionally biased region" description="Acidic residues" evidence="1">
    <location>
        <begin position="139"/>
        <end position="148"/>
    </location>
</feature>
<evidence type="ECO:0000256" key="1">
    <source>
        <dbReference type="SAM" id="MobiDB-lite"/>
    </source>
</evidence>
<feature type="compositionally biased region" description="Polar residues" evidence="1">
    <location>
        <begin position="92"/>
        <end position="102"/>
    </location>
</feature>
<accession>A0A5N6EY49</accession>
<keyword evidence="3" id="KW-1185">Reference proteome</keyword>
<dbReference type="AlphaFoldDB" id="A0A5N6EY49"/>